<dbReference type="InterPro" id="IPR036291">
    <property type="entry name" value="NAD(P)-bd_dom_sf"/>
</dbReference>
<dbReference type="PANTHER" id="PTHR43401:SF3">
    <property type="entry name" value="L-GALACTONATE-5-DEHYDROGENASE"/>
    <property type="match status" value="1"/>
</dbReference>
<feature type="domain" description="Alcohol dehydrogenase-like C-terminal" evidence="2">
    <location>
        <begin position="170"/>
        <end position="297"/>
    </location>
</feature>
<dbReference type="Gene3D" id="3.40.50.720">
    <property type="entry name" value="NAD(P)-binding Rossmann-like Domain"/>
    <property type="match status" value="1"/>
</dbReference>
<dbReference type="AlphaFoldDB" id="A0A7S8IFX6"/>
<evidence type="ECO:0000259" key="2">
    <source>
        <dbReference type="Pfam" id="PF00107"/>
    </source>
</evidence>
<dbReference type="InterPro" id="IPR013149">
    <property type="entry name" value="ADH-like_C"/>
</dbReference>
<accession>A0A7S8IFX6</accession>
<dbReference type="EMBL" id="CP062983">
    <property type="protein sequence ID" value="QPC84076.1"/>
    <property type="molecule type" value="Genomic_DNA"/>
</dbReference>
<dbReference type="CDD" id="cd08261">
    <property type="entry name" value="Zn_ADH7"/>
    <property type="match status" value="1"/>
</dbReference>
<keyword evidence="5" id="KW-1185">Reference proteome</keyword>
<dbReference type="Pfam" id="PF08240">
    <property type="entry name" value="ADH_N"/>
    <property type="match status" value="1"/>
</dbReference>
<feature type="domain" description="Alcohol dehydrogenase-like N-terminal" evidence="3">
    <location>
        <begin position="25"/>
        <end position="132"/>
    </location>
</feature>
<evidence type="ECO:0000256" key="1">
    <source>
        <dbReference type="ARBA" id="ARBA00023002"/>
    </source>
</evidence>
<dbReference type="Proteomes" id="UP000594468">
    <property type="component" value="Chromosome"/>
</dbReference>
<dbReference type="Gene3D" id="3.90.180.10">
    <property type="entry name" value="Medium-chain alcohol dehydrogenases, catalytic domain"/>
    <property type="match status" value="1"/>
</dbReference>
<evidence type="ECO:0000259" key="3">
    <source>
        <dbReference type="Pfam" id="PF08240"/>
    </source>
</evidence>
<dbReference type="SUPFAM" id="SSF50129">
    <property type="entry name" value="GroES-like"/>
    <property type="match status" value="1"/>
</dbReference>
<dbReference type="InterPro" id="IPR050129">
    <property type="entry name" value="Zn_alcohol_dh"/>
</dbReference>
<protein>
    <submittedName>
        <fullName evidence="4">Zinc-binding alcohol dehydrogenase family protein</fullName>
    </submittedName>
</protein>
<name>A0A7S8IFX6_9CHLR</name>
<organism evidence="4 5">
    <name type="scientific">Phototrophicus methaneseepsis</name>
    <dbReference type="NCBI Taxonomy" id="2710758"/>
    <lineage>
        <taxon>Bacteria</taxon>
        <taxon>Bacillati</taxon>
        <taxon>Chloroflexota</taxon>
        <taxon>Candidatus Thermofontia</taxon>
        <taxon>Phototrophicales</taxon>
        <taxon>Phototrophicaceae</taxon>
        <taxon>Phototrophicus</taxon>
    </lineage>
</organism>
<dbReference type="GO" id="GO:0016491">
    <property type="term" value="F:oxidoreductase activity"/>
    <property type="evidence" value="ECO:0007669"/>
    <property type="project" value="UniProtKB-KW"/>
</dbReference>
<dbReference type="InterPro" id="IPR013154">
    <property type="entry name" value="ADH-like_N"/>
</dbReference>
<sequence>MKTLVLQEPGHFILTDTDAPQSPAPGEALVRVVRVGICGTDLHAFEGTQPFFDYPRILGHELAVEIVAINGETPLSVGDICAVRPYMNCGECIACRQGKTNCCENLQVIGVHYDGGMREQIIVPLDKLHPTPGLPVEQVALVETLSIGAHAVRRAQLQTGEHTLVIGAGPIGLGVAQFARAAGAHVIVMDINPDRLAFCRDGLGFEHTIDARHSPEEQLRALCDGDLPTAVFDATGSSKSMHQAFMYVAHGGRLIFVGLFKGEISFSDPYFHSHEMTILSSRNATAADFEWVIEALTNGDVSLAGWITHQATPEELVTVFPGWLNPEAGVIKAMLTLESRVR</sequence>
<reference evidence="4 5" key="1">
    <citation type="submission" date="2020-02" db="EMBL/GenBank/DDBJ databases">
        <authorList>
            <person name="Zheng R.K."/>
            <person name="Sun C.M."/>
        </authorList>
    </citation>
    <scope>NUCLEOTIDE SEQUENCE [LARGE SCALE GENOMIC DNA]</scope>
    <source>
        <strain evidence="5">rifampicinis</strain>
    </source>
</reference>
<gene>
    <name evidence="4" type="ORF">G4Y79_06770</name>
</gene>
<dbReference type="KEGG" id="pmet:G4Y79_06770"/>
<dbReference type="SUPFAM" id="SSF51735">
    <property type="entry name" value="NAD(P)-binding Rossmann-fold domains"/>
    <property type="match status" value="1"/>
</dbReference>
<keyword evidence="1" id="KW-0560">Oxidoreductase</keyword>
<dbReference type="RefSeq" id="WP_195172140.1">
    <property type="nucleotide sequence ID" value="NZ_CP062983.1"/>
</dbReference>
<proteinExistence type="predicted"/>
<dbReference type="InterPro" id="IPR011032">
    <property type="entry name" value="GroES-like_sf"/>
</dbReference>
<dbReference type="PANTHER" id="PTHR43401">
    <property type="entry name" value="L-THREONINE 3-DEHYDROGENASE"/>
    <property type="match status" value="1"/>
</dbReference>
<evidence type="ECO:0000313" key="4">
    <source>
        <dbReference type="EMBL" id="QPC84076.1"/>
    </source>
</evidence>
<evidence type="ECO:0000313" key="5">
    <source>
        <dbReference type="Proteomes" id="UP000594468"/>
    </source>
</evidence>
<dbReference type="Pfam" id="PF00107">
    <property type="entry name" value="ADH_zinc_N"/>
    <property type="match status" value="1"/>
</dbReference>